<dbReference type="AlphaFoldDB" id="A0A813HWT6"/>
<dbReference type="Proteomes" id="UP000626109">
    <property type="component" value="Unassembled WGS sequence"/>
</dbReference>
<proteinExistence type="predicted"/>
<feature type="region of interest" description="Disordered" evidence="1">
    <location>
        <begin position="202"/>
        <end position="222"/>
    </location>
</feature>
<evidence type="ECO:0000256" key="1">
    <source>
        <dbReference type="SAM" id="MobiDB-lite"/>
    </source>
</evidence>
<accession>A0A813HWT6</accession>
<name>A0A813HWT6_POLGL</name>
<gene>
    <name evidence="2" type="ORF">PGLA2088_LOCUS2366</name>
</gene>
<dbReference type="EMBL" id="CAJNNW010001898">
    <property type="protein sequence ID" value="CAE8641847.1"/>
    <property type="molecule type" value="Genomic_DNA"/>
</dbReference>
<sequence>WTLAYRDGYVRPPTKLAGLKNPLKDLGECGDLNCALCRQRPGSENVRADLLKFCVRSILEQVGHEQGLTYCSLGCGCLYFDWELLECLTSREGIHVEQVWLVEQYYKPNWNEAARAKLARAAFATWFGKAGLEVHAFASHKDLQKWVSAFPELGQAQVLMQCDAVDTHGIAEDDDFVRAVVARGAVMLQSFSQLEPTSEAAAVEQSSRRKAKAPRPVVPVRQSSKLSELDGQTVLLQRQAWRNGSWFDEVPEVLEDEFDEYDIARQLEEEYR</sequence>
<evidence type="ECO:0000313" key="2">
    <source>
        <dbReference type="EMBL" id="CAE8641847.1"/>
    </source>
</evidence>
<reference evidence="2" key="1">
    <citation type="submission" date="2021-02" db="EMBL/GenBank/DDBJ databases">
        <authorList>
            <person name="Dougan E. K."/>
            <person name="Rhodes N."/>
            <person name="Thang M."/>
            <person name="Chan C."/>
        </authorList>
    </citation>
    <scope>NUCLEOTIDE SEQUENCE</scope>
</reference>
<protein>
    <submittedName>
        <fullName evidence="2">Uncharacterized protein</fullName>
    </submittedName>
</protein>
<evidence type="ECO:0000313" key="3">
    <source>
        <dbReference type="Proteomes" id="UP000626109"/>
    </source>
</evidence>
<organism evidence="2 3">
    <name type="scientific">Polarella glacialis</name>
    <name type="common">Dinoflagellate</name>
    <dbReference type="NCBI Taxonomy" id="89957"/>
    <lineage>
        <taxon>Eukaryota</taxon>
        <taxon>Sar</taxon>
        <taxon>Alveolata</taxon>
        <taxon>Dinophyceae</taxon>
        <taxon>Suessiales</taxon>
        <taxon>Suessiaceae</taxon>
        <taxon>Polarella</taxon>
    </lineage>
</organism>
<feature type="non-terminal residue" evidence="2">
    <location>
        <position position="1"/>
    </location>
</feature>
<comment type="caution">
    <text evidence="2">The sequence shown here is derived from an EMBL/GenBank/DDBJ whole genome shotgun (WGS) entry which is preliminary data.</text>
</comment>